<dbReference type="EMBL" id="VCIZ01000007">
    <property type="protein sequence ID" value="TSP12183.1"/>
    <property type="molecule type" value="Genomic_DNA"/>
</dbReference>
<name>A0ABY3EN46_9BURK</name>
<comment type="caution">
    <text evidence="4">The sequence shown here is derived from an EMBL/GenBank/DDBJ whole genome shotgun (WGS) entry which is preliminary data.</text>
</comment>
<feature type="region of interest" description="Disordered" evidence="3">
    <location>
        <begin position="16"/>
        <end position="38"/>
    </location>
</feature>
<sequence length="337" mass="37256">MLEDILNILSRYLRAQPDPTEESPVTNSTNSSNATNPRWTGIFPAITTKFHADERIDAEGTSRHIEFQIRNGIHGLVTCGSLGEASTLSLEEKLDVARIAVEAADGRIPVLANVSETSTRDALRYIEGANKLGVAGFMVMPSVIYVADAREAMQNVRVMAEAAQKPVMVYNNPVAYRVDLKPEHMVELADCKWVAAIKESTGDIRRVTDLRNTLGDRYQIFMGVDDLAYEGLALGCDGLLAGVGCAFPRETVALFDLMKAGNFAEALKLYQWMTPMLHLDVSNKLVQNLKLIDTLVGVGSEFMRRPRLPLVGEERAFVERVVRQALETRPAKYQSVV</sequence>
<evidence type="ECO:0000256" key="1">
    <source>
        <dbReference type="ARBA" id="ARBA00023239"/>
    </source>
</evidence>
<dbReference type="PANTHER" id="PTHR42849">
    <property type="entry name" value="N-ACETYLNEURAMINATE LYASE"/>
    <property type="match status" value="1"/>
</dbReference>
<accession>A0ABY3EN46</accession>
<dbReference type="Proteomes" id="UP000318943">
    <property type="component" value="Unassembled WGS sequence"/>
</dbReference>
<dbReference type="SMART" id="SM01130">
    <property type="entry name" value="DHDPS"/>
    <property type="match status" value="1"/>
</dbReference>
<dbReference type="Pfam" id="PF00701">
    <property type="entry name" value="DHDPS"/>
    <property type="match status" value="1"/>
</dbReference>
<organism evidence="4 5">
    <name type="scientific">Cupriavidus campinensis</name>
    <dbReference type="NCBI Taxonomy" id="151783"/>
    <lineage>
        <taxon>Bacteria</taxon>
        <taxon>Pseudomonadati</taxon>
        <taxon>Pseudomonadota</taxon>
        <taxon>Betaproteobacteria</taxon>
        <taxon>Burkholderiales</taxon>
        <taxon>Burkholderiaceae</taxon>
        <taxon>Cupriavidus</taxon>
    </lineage>
</organism>
<dbReference type="PANTHER" id="PTHR42849:SF1">
    <property type="entry name" value="N-ACETYLNEURAMINATE LYASE"/>
    <property type="match status" value="1"/>
</dbReference>
<comment type="similarity">
    <text evidence="2">Belongs to the DapA family.</text>
</comment>
<protein>
    <submittedName>
        <fullName evidence="4">Dihydrodipicolinate synthase family protein</fullName>
    </submittedName>
</protein>
<dbReference type="Gene3D" id="3.20.20.70">
    <property type="entry name" value="Aldolase class I"/>
    <property type="match status" value="1"/>
</dbReference>
<dbReference type="SUPFAM" id="SSF51569">
    <property type="entry name" value="Aldolase"/>
    <property type="match status" value="1"/>
</dbReference>
<evidence type="ECO:0000256" key="2">
    <source>
        <dbReference type="PIRNR" id="PIRNR001365"/>
    </source>
</evidence>
<dbReference type="CDD" id="cd00408">
    <property type="entry name" value="DHDPS-like"/>
    <property type="match status" value="1"/>
</dbReference>
<reference evidence="4 5" key="1">
    <citation type="submission" date="2019-05" db="EMBL/GenBank/DDBJ databases">
        <title>Whole genome sequence analysis of Cupriavidus campinensis S14E4C strain.</title>
        <authorList>
            <person name="Abbaszade G."/>
            <person name="Szabo A."/>
            <person name="Toumi M."/>
            <person name="Toth E."/>
        </authorList>
    </citation>
    <scope>NUCLEOTIDE SEQUENCE [LARGE SCALE GENOMIC DNA]</scope>
    <source>
        <strain evidence="4 5">S14E4C</strain>
    </source>
</reference>
<dbReference type="PRINTS" id="PR00146">
    <property type="entry name" value="DHPICSNTHASE"/>
</dbReference>
<keyword evidence="1 2" id="KW-0456">Lyase</keyword>
<feature type="compositionally biased region" description="Low complexity" evidence="3">
    <location>
        <begin position="22"/>
        <end position="37"/>
    </location>
</feature>
<evidence type="ECO:0000256" key="3">
    <source>
        <dbReference type="SAM" id="MobiDB-lite"/>
    </source>
</evidence>
<proteinExistence type="inferred from homology"/>
<gene>
    <name evidence="4" type="ORF">FGG12_14325</name>
</gene>
<dbReference type="InterPro" id="IPR002220">
    <property type="entry name" value="DapA-like"/>
</dbReference>
<keyword evidence="5" id="KW-1185">Reference proteome</keyword>
<dbReference type="InterPro" id="IPR013785">
    <property type="entry name" value="Aldolase_TIM"/>
</dbReference>
<evidence type="ECO:0000313" key="4">
    <source>
        <dbReference type="EMBL" id="TSP12183.1"/>
    </source>
</evidence>
<evidence type="ECO:0000313" key="5">
    <source>
        <dbReference type="Proteomes" id="UP000318943"/>
    </source>
</evidence>
<dbReference type="PIRSF" id="PIRSF001365">
    <property type="entry name" value="DHDPS"/>
    <property type="match status" value="1"/>
</dbReference>